<organism evidence="1 2">
    <name type="scientific">Dendrobium nobile</name>
    <name type="common">Orchid</name>
    <dbReference type="NCBI Taxonomy" id="94219"/>
    <lineage>
        <taxon>Eukaryota</taxon>
        <taxon>Viridiplantae</taxon>
        <taxon>Streptophyta</taxon>
        <taxon>Embryophyta</taxon>
        <taxon>Tracheophyta</taxon>
        <taxon>Spermatophyta</taxon>
        <taxon>Magnoliopsida</taxon>
        <taxon>Liliopsida</taxon>
        <taxon>Asparagales</taxon>
        <taxon>Orchidaceae</taxon>
        <taxon>Epidendroideae</taxon>
        <taxon>Malaxideae</taxon>
        <taxon>Dendrobiinae</taxon>
        <taxon>Dendrobium</taxon>
    </lineage>
</organism>
<proteinExistence type="predicted"/>
<reference evidence="1" key="1">
    <citation type="journal article" date="2022" name="Front. Genet.">
        <title>Chromosome-Scale Assembly of the Dendrobium nobile Genome Provides Insights Into the Molecular Mechanism of the Biosynthesis of the Medicinal Active Ingredient of Dendrobium.</title>
        <authorList>
            <person name="Xu Q."/>
            <person name="Niu S.-C."/>
            <person name="Li K.-L."/>
            <person name="Zheng P.-J."/>
            <person name="Zhang X.-J."/>
            <person name="Jia Y."/>
            <person name="Liu Y."/>
            <person name="Niu Y.-X."/>
            <person name="Yu L.-H."/>
            <person name="Chen D.-F."/>
            <person name="Zhang G.-Q."/>
        </authorList>
    </citation>
    <scope>NUCLEOTIDE SEQUENCE</scope>
    <source>
        <tissue evidence="1">Leaf</tissue>
    </source>
</reference>
<sequence length="110" mass="11681">MAEFKLLHAGKSGGISQGGGRSGCWVREGRGGGWAGWAAGLAGGKGETARESRRVQGGFDVEGCRDGRRVRLSRWLAQPAVGRGIVSMPAGCGRILDRKCCRELARGRRK</sequence>
<name>A0A8T3A4B2_DENNO</name>
<gene>
    <name evidence="1" type="ORF">KFK09_029100</name>
</gene>
<dbReference type="AlphaFoldDB" id="A0A8T3A4B2"/>
<keyword evidence="2" id="KW-1185">Reference proteome</keyword>
<accession>A0A8T3A4B2</accession>
<dbReference type="EMBL" id="JAGYWB010000019">
    <property type="protein sequence ID" value="KAI0489258.1"/>
    <property type="molecule type" value="Genomic_DNA"/>
</dbReference>
<dbReference type="Proteomes" id="UP000829196">
    <property type="component" value="Unassembled WGS sequence"/>
</dbReference>
<evidence type="ECO:0000313" key="1">
    <source>
        <dbReference type="EMBL" id="KAI0489258.1"/>
    </source>
</evidence>
<comment type="caution">
    <text evidence="1">The sequence shown here is derived from an EMBL/GenBank/DDBJ whole genome shotgun (WGS) entry which is preliminary data.</text>
</comment>
<evidence type="ECO:0000313" key="2">
    <source>
        <dbReference type="Proteomes" id="UP000829196"/>
    </source>
</evidence>
<protein>
    <submittedName>
        <fullName evidence="1">Uncharacterized protein</fullName>
    </submittedName>
</protein>